<evidence type="ECO:0000256" key="1">
    <source>
        <dbReference type="SAM" id="MobiDB-lite"/>
    </source>
</evidence>
<dbReference type="InterPro" id="IPR027392">
    <property type="entry name" value="TF_Znf"/>
</dbReference>
<feature type="domain" description="Transcription factor zinc-finger" evidence="2">
    <location>
        <begin position="2"/>
        <end position="43"/>
    </location>
</feature>
<feature type="region of interest" description="Disordered" evidence="1">
    <location>
        <begin position="42"/>
        <end position="82"/>
    </location>
</feature>
<organism evidence="3 4">
    <name type="scientific">Citrifermentans bremense</name>
    <dbReference type="NCBI Taxonomy" id="60035"/>
    <lineage>
        <taxon>Bacteria</taxon>
        <taxon>Pseudomonadati</taxon>
        <taxon>Thermodesulfobacteriota</taxon>
        <taxon>Desulfuromonadia</taxon>
        <taxon>Geobacterales</taxon>
        <taxon>Geobacteraceae</taxon>
        <taxon>Citrifermentans</taxon>
    </lineage>
</organism>
<accession>A0A6S6M3R7</accession>
<keyword evidence="4" id="KW-1185">Reference proteome</keyword>
<protein>
    <recommendedName>
        <fullName evidence="2">Transcription factor zinc-finger domain-containing protein</fullName>
    </recommendedName>
</protein>
<dbReference type="Pfam" id="PF13453">
    <property type="entry name" value="Zn_ribbon_TFIIB"/>
    <property type="match status" value="1"/>
</dbReference>
<name>A0A6S6M3R7_9BACT</name>
<dbReference type="RefSeq" id="WP_185244778.1">
    <property type="nucleotide sequence ID" value="NZ_AP023213.1"/>
</dbReference>
<dbReference type="AlphaFoldDB" id="A0A6S6M3R7"/>
<sequence>MKCPVCTGVDLKIAERQGVEIDYCPDCRGVWLDRGELDKIIERSQPQTVQSTISQQPQQDGYRPQYHDKHHDDHGHGVHGYHRKKSWLSELFD</sequence>
<gene>
    <name evidence="3" type="ORF">GEOBRER4_n1413</name>
</gene>
<dbReference type="EMBL" id="AP023213">
    <property type="protein sequence ID" value="BCG46606.1"/>
    <property type="molecule type" value="Genomic_DNA"/>
</dbReference>
<evidence type="ECO:0000313" key="3">
    <source>
        <dbReference type="EMBL" id="BCG46606.1"/>
    </source>
</evidence>
<feature type="compositionally biased region" description="Polar residues" evidence="1">
    <location>
        <begin position="44"/>
        <end position="59"/>
    </location>
</feature>
<dbReference type="KEGG" id="gbn:GEOBRER4_13560"/>
<dbReference type="Proteomes" id="UP000515472">
    <property type="component" value="Chromosome"/>
</dbReference>
<reference evidence="3 4" key="1">
    <citation type="submission" date="2020-06" db="EMBL/GenBank/DDBJ databases">
        <title>Interaction of electrochemicaly active bacteria, Geobacter bremensis R4 on different carbon anode.</title>
        <authorList>
            <person name="Meng L."/>
            <person name="Yoshida N."/>
        </authorList>
    </citation>
    <scope>NUCLEOTIDE SEQUENCE [LARGE SCALE GENOMIC DNA]</scope>
    <source>
        <strain evidence="3 4">R4</strain>
    </source>
</reference>
<feature type="compositionally biased region" description="Basic and acidic residues" evidence="1">
    <location>
        <begin position="65"/>
        <end position="76"/>
    </location>
</feature>
<proteinExistence type="predicted"/>
<evidence type="ECO:0000259" key="2">
    <source>
        <dbReference type="Pfam" id="PF13453"/>
    </source>
</evidence>
<evidence type="ECO:0000313" key="4">
    <source>
        <dbReference type="Proteomes" id="UP000515472"/>
    </source>
</evidence>